<proteinExistence type="predicted"/>
<dbReference type="KEGG" id="ifn:GM661_18665"/>
<dbReference type="AlphaFoldDB" id="A0A8A7KPV1"/>
<organism evidence="1 2">
    <name type="scientific">Iocasia fonsfrigidae</name>
    <dbReference type="NCBI Taxonomy" id="2682810"/>
    <lineage>
        <taxon>Bacteria</taxon>
        <taxon>Bacillati</taxon>
        <taxon>Bacillota</taxon>
        <taxon>Clostridia</taxon>
        <taxon>Halanaerobiales</taxon>
        <taxon>Halanaerobiaceae</taxon>
        <taxon>Iocasia</taxon>
    </lineage>
</organism>
<evidence type="ECO:0000313" key="1">
    <source>
        <dbReference type="EMBL" id="QTL99832.1"/>
    </source>
</evidence>
<accession>A0A8A7KPV1</accession>
<evidence type="ECO:0000313" key="2">
    <source>
        <dbReference type="Proteomes" id="UP000665020"/>
    </source>
</evidence>
<dbReference type="Pfam" id="PF23140">
    <property type="entry name" value="Gp80"/>
    <property type="match status" value="1"/>
</dbReference>
<gene>
    <name evidence="1" type="ORF">GM661_18665</name>
</gene>
<name>A0A8A7KPV1_9FIRM</name>
<reference evidence="1" key="1">
    <citation type="submission" date="2019-12" db="EMBL/GenBank/DDBJ databases">
        <authorList>
            <person name="zhang j."/>
            <person name="sun C.M."/>
        </authorList>
    </citation>
    <scope>NUCLEOTIDE SEQUENCE</scope>
    <source>
        <strain evidence="1">NS-1</strain>
    </source>
</reference>
<sequence>MANISNYLEEKILNHIFNGITYNSPITIYLGLVNDIATDTELEEGDLTNEITAYSGDRKVISFTGVTQADGKATIENDTSIDFVDMPVTNVKYAIVCDAVTGGNILYWCPAANVREVFAGDTYRIPAGGLQLTLN</sequence>
<protein>
    <submittedName>
        <fullName evidence="1">Uncharacterized protein</fullName>
    </submittedName>
</protein>
<keyword evidence="2" id="KW-1185">Reference proteome</keyword>
<dbReference type="InterPro" id="IPR056908">
    <property type="entry name" value="Gp80-like"/>
</dbReference>
<dbReference type="EMBL" id="CP046640">
    <property type="protein sequence ID" value="QTL99832.1"/>
    <property type="molecule type" value="Genomic_DNA"/>
</dbReference>
<dbReference type="Proteomes" id="UP000665020">
    <property type="component" value="Chromosome"/>
</dbReference>
<dbReference type="RefSeq" id="WP_230868155.1">
    <property type="nucleotide sequence ID" value="NZ_CP046640.1"/>
</dbReference>